<proteinExistence type="predicted"/>
<keyword evidence="5 8" id="KW-0694">RNA-binding</keyword>
<feature type="non-terminal residue" evidence="10">
    <location>
        <position position="1"/>
    </location>
</feature>
<evidence type="ECO:0000256" key="3">
    <source>
        <dbReference type="ARBA" id="ARBA00022562"/>
    </source>
</evidence>
<dbReference type="GO" id="GO:0003700">
    <property type="term" value="F:DNA-binding transcription factor activity"/>
    <property type="evidence" value="ECO:0007669"/>
    <property type="project" value="InterPro"/>
</dbReference>
<dbReference type="Pfam" id="PF00424">
    <property type="entry name" value="REV"/>
    <property type="match status" value="1"/>
</dbReference>
<evidence type="ECO:0000256" key="4">
    <source>
        <dbReference type="ARBA" id="ARBA00022816"/>
    </source>
</evidence>
<keyword evidence="4 8" id="KW-0509">mRNA transport</keyword>
<evidence type="ECO:0000256" key="1">
    <source>
        <dbReference type="ARBA" id="ARBA00020269"/>
    </source>
</evidence>
<feature type="region of interest" description="Disordered" evidence="9">
    <location>
        <begin position="63"/>
        <end position="107"/>
    </location>
</feature>
<comment type="subunit">
    <text evidence="8">Homomultimer; when bound to the RRE. Multimeric assembly is essential for activity.</text>
</comment>
<comment type="subcellular location">
    <subcellularLocation>
        <location evidence="8">Host cytoplasm</location>
    </subcellularLocation>
    <subcellularLocation>
        <location evidence="8">Host nucleus</location>
        <location evidence="8">Host nucleolus</location>
    </subcellularLocation>
</comment>
<dbReference type="GO" id="GO:0003723">
    <property type="term" value="F:RNA binding"/>
    <property type="evidence" value="ECO:0007669"/>
    <property type="project" value="UniProtKB-KW"/>
</dbReference>
<dbReference type="EMBL" id="JQ866068">
    <property type="protein sequence ID" value="AFM85401.1"/>
    <property type="molecule type" value="Genomic_RNA"/>
</dbReference>
<reference evidence="10" key="1">
    <citation type="journal article" date="2012" name="J. Virol.">
        <title>Eastern chimpanzees, but not bonobos, represent a simian immunodeficiency virus reservoir.</title>
        <authorList>
            <person name="Li Y."/>
            <person name="Ndjango J.B."/>
            <person name="Learn G.H."/>
            <person name="Ramirez M.A."/>
            <person name="Keele B.F."/>
            <person name="Bibollet-Ruche F."/>
            <person name="Liu W."/>
            <person name="Easlick J.L."/>
            <person name="Decker J.M."/>
            <person name="Rudicell R.S."/>
            <person name="Inogwabini B.I."/>
            <person name="Ahuka-Mundeke S."/>
            <person name="Leendertz F.H."/>
            <person name="Reynolds V."/>
            <person name="Muller M.N."/>
            <person name="Chancellor R.L."/>
            <person name="Rundus A.S."/>
            <person name="Simmons N."/>
            <person name="Worobey M."/>
            <person name="Shaw G.M."/>
            <person name="Peeters M."/>
            <person name="Sharp P.M."/>
            <person name="Hahn B.H."/>
        </authorList>
    </citation>
    <scope>NUCLEOTIDE SEQUENCE</scope>
    <source>
        <strain evidence="10">KA2235</strain>
    </source>
</reference>
<evidence type="ECO:0000256" key="6">
    <source>
        <dbReference type="ARBA" id="ARBA00023200"/>
    </source>
</evidence>
<evidence type="ECO:0000256" key="2">
    <source>
        <dbReference type="ARBA" id="ARBA00022448"/>
    </source>
</evidence>
<keyword evidence="6 8" id="KW-1035">Host cytoplasm</keyword>
<keyword evidence="2 8" id="KW-0813">Transport</keyword>
<comment type="function">
    <text evidence="8">Escorts unspliced or incompletely spliced viral pre-mRNAs (late transcripts) out of the nucleus of infected cells. These pre-mRNAs carry a recognition sequence called Rev responsive element (RRE) located in the env gene, that is not present in fully spliced viral mRNAs (early transcripts). This function is essential since most viral proteins are translated from unspliced or partially spliced pre-mRNAs which cannot exit the nucleus by the pathway used by fully processed cellular mRNAs.</text>
</comment>
<organismHost>
    <name type="scientific">Cercopithecidae</name>
    <name type="common">Old World monkeys</name>
    <dbReference type="NCBI Taxonomy" id="9527"/>
</organismHost>
<organismHost>
    <name type="scientific">Pan troglodytes</name>
    <name type="common">Chimpanzee</name>
    <dbReference type="NCBI Taxonomy" id="9598"/>
</organismHost>
<evidence type="ECO:0000256" key="7">
    <source>
        <dbReference type="ARBA" id="ARBA00031496"/>
    </source>
</evidence>
<dbReference type="GO" id="GO:0030430">
    <property type="term" value="C:host cell cytoplasm"/>
    <property type="evidence" value="ECO:0007669"/>
    <property type="project" value="UniProtKB-SubCell"/>
</dbReference>
<feature type="compositionally biased region" description="Low complexity" evidence="9">
    <location>
        <begin position="69"/>
        <end position="80"/>
    </location>
</feature>
<dbReference type="GO" id="GO:0044196">
    <property type="term" value="C:host cell nucleolus"/>
    <property type="evidence" value="ECO:0007669"/>
    <property type="project" value="UniProtKB-SubCell"/>
</dbReference>
<dbReference type="Gene3D" id="6.10.140.630">
    <property type="match status" value="1"/>
</dbReference>
<keyword evidence="3 8" id="KW-1048">Host nucleus</keyword>
<dbReference type="InterPro" id="IPR000625">
    <property type="entry name" value="REV_protein"/>
</dbReference>
<feature type="region of interest" description="Disordered" evidence="9">
    <location>
        <begin position="1"/>
        <end position="27"/>
    </location>
</feature>
<dbReference type="GO" id="GO:0051028">
    <property type="term" value="P:mRNA transport"/>
    <property type="evidence" value="ECO:0007669"/>
    <property type="project" value="UniProtKB-KW"/>
</dbReference>
<feature type="compositionally biased region" description="Polar residues" evidence="9">
    <location>
        <begin position="81"/>
        <end position="96"/>
    </location>
</feature>
<organism evidence="10">
    <name type="scientific">Simian immunodeficiency virus</name>
    <name type="common">SIV</name>
    <dbReference type="NCBI Taxonomy" id="11723"/>
    <lineage>
        <taxon>Viruses</taxon>
        <taxon>Riboviria</taxon>
        <taxon>Pararnavirae</taxon>
        <taxon>Artverviricota</taxon>
        <taxon>Revtraviricetes</taxon>
        <taxon>Ortervirales</taxon>
        <taxon>Retroviridae</taxon>
        <taxon>Orthoretrovirinae</taxon>
        <taxon>Lentivirus</taxon>
        <taxon>Lentivirus simimdef</taxon>
    </lineage>
</organism>
<evidence type="ECO:0000313" key="10">
    <source>
        <dbReference type="EMBL" id="AFM85401.1"/>
    </source>
</evidence>
<sequence length="107" mass="11926">PYPQQSGSRTARRNRRRRWRQRQRQVDSLASRILQSIVDRSATADPVDLPDLSKLSLAHLDSNPVHQQNTATSGTANSNNKQTDSSGTQATCSSFSKPLRTDPETNH</sequence>
<name>J7FE45_SIV</name>
<evidence type="ECO:0000256" key="8">
    <source>
        <dbReference type="RuleBase" id="RU364044"/>
    </source>
</evidence>
<gene>
    <name evidence="8 10" type="primary">rev</name>
</gene>
<evidence type="ECO:0000256" key="9">
    <source>
        <dbReference type="SAM" id="MobiDB-lite"/>
    </source>
</evidence>
<protein>
    <recommendedName>
        <fullName evidence="1 8">Protein Rev</fullName>
    </recommendedName>
    <alternativeName>
        <fullName evidence="7 8">Regulator of expression of viral proteins</fullName>
    </alternativeName>
</protein>
<accession>J7FE45</accession>
<evidence type="ECO:0000256" key="5">
    <source>
        <dbReference type="ARBA" id="ARBA00022884"/>
    </source>
</evidence>
<feature type="compositionally biased region" description="Basic residues" evidence="9">
    <location>
        <begin position="10"/>
        <end position="23"/>
    </location>
</feature>